<dbReference type="PANTHER" id="PTHR33096">
    <property type="entry name" value="CXC2 DOMAIN-CONTAINING PROTEIN"/>
    <property type="match status" value="1"/>
</dbReference>
<reference evidence="2 3" key="1">
    <citation type="journal article" date="2019" name="Nat. Ecol. Evol.">
        <title>Megaphylogeny resolves global patterns of mushroom evolution.</title>
        <authorList>
            <person name="Varga T."/>
            <person name="Krizsan K."/>
            <person name="Foldi C."/>
            <person name="Dima B."/>
            <person name="Sanchez-Garcia M."/>
            <person name="Sanchez-Ramirez S."/>
            <person name="Szollosi G.J."/>
            <person name="Szarkandi J.G."/>
            <person name="Papp V."/>
            <person name="Albert L."/>
            <person name="Andreopoulos W."/>
            <person name="Angelini C."/>
            <person name="Antonin V."/>
            <person name="Barry K.W."/>
            <person name="Bougher N.L."/>
            <person name="Buchanan P."/>
            <person name="Buyck B."/>
            <person name="Bense V."/>
            <person name="Catcheside P."/>
            <person name="Chovatia M."/>
            <person name="Cooper J."/>
            <person name="Damon W."/>
            <person name="Desjardin D."/>
            <person name="Finy P."/>
            <person name="Geml J."/>
            <person name="Haridas S."/>
            <person name="Hughes K."/>
            <person name="Justo A."/>
            <person name="Karasinski D."/>
            <person name="Kautmanova I."/>
            <person name="Kiss B."/>
            <person name="Kocsube S."/>
            <person name="Kotiranta H."/>
            <person name="LaButti K.M."/>
            <person name="Lechner B.E."/>
            <person name="Liimatainen K."/>
            <person name="Lipzen A."/>
            <person name="Lukacs Z."/>
            <person name="Mihaltcheva S."/>
            <person name="Morgado L.N."/>
            <person name="Niskanen T."/>
            <person name="Noordeloos M.E."/>
            <person name="Ohm R.A."/>
            <person name="Ortiz-Santana B."/>
            <person name="Ovrebo C."/>
            <person name="Racz N."/>
            <person name="Riley R."/>
            <person name="Savchenko A."/>
            <person name="Shiryaev A."/>
            <person name="Soop K."/>
            <person name="Spirin V."/>
            <person name="Szebenyi C."/>
            <person name="Tomsovsky M."/>
            <person name="Tulloss R.E."/>
            <person name="Uehling J."/>
            <person name="Grigoriev I.V."/>
            <person name="Vagvolgyi C."/>
            <person name="Papp T."/>
            <person name="Martin F.M."/>
            <person name="Miettinen O."/>
            <person name="Hibbett D.S."/>
            <person name="Nagy L.G."/>
        </authorList>
    </citation>
    <scope>NUCLEOTIDE SEQUENCE [LARGE SCALE GENOMIC DNA]</scope>
    <source>
        <strain evidence="2 3">HHB13444</strain>
    </source>
</reference>
<dbReference type="AlphaFoldDB" id="A0A5C3NT09"/>
<feature type="region of interest" description="Disordered" evidence="1">
    <location>
        <begin position="245"/>
        <end position="283"/>
    </location>
</feature>
<evidence type="ECO:0008006" key="4">
    <source>
        <dbReference type="Google" id="ProtNLM"/>
    </source>
</evidence>
<keyword evidence="3" id="KW-1185">Reference proteome</keyword>
<dbReference type="PANTHER" id="PTHR33096:SF1">
    <property type="entry name" value="CXC1-LIKE CYSTEINE CLUSTER ASSOCIATED WITH KDZ TRANSPOSASES DOMAIN-CONTAINING PROTEIN"/>
    <property type="match status" value="1"/>
</dbReference>
<dbReference type="Proteomes" id="UP000308197">
    <property type="component" value="Unassembled WGS sequence"/>
</dbReference>
<proteinExistence type="predicted"/>
<evidence type="ECO:0000313" key="3">
    <source>
        <dbReference type="Proteomes" id="UP000308197"/>
    </source>
</evidence>
<feature type="compositionally biased region" description="Basic and acidic residues" evidence="1">
    <location>
        <begin position="831"/>
        <end position="842"/>
    </location>
</feature>
<protein>
    <recommendedName>
        <fullName evidence="4">CxC1-like cysteine cluster associated with KDZ transposases domain-containing protein</fullName>
    </recommendedName>
</protein>
<accession>A0A5C3NT09</accession>
<evidence type="ECO:0000256" key="1">
    <source>
        <dbReference type="SAM" id="MobiDB-lite"/>
    </source>
</evidence>
<name>A0A5C3NT09_9APHY</name>
<organism evidence="2 3">
    <name type="scientific">Polyporus arcularius HHB13444</name>
    <dbReference type="NCBI Taxonomy" id="1314778"/>
    <lineage>
        <taxon>Eukaryota</taxon>
        <taxon>Fungi</taxon>
        <taxon>Dikarya</taxon>
        <taxon>Basidiomycota</taxon>
        <taxon>Agaricomycotina</taxon>
        <taxon>Agaricomycetes</taxon>
        <taxon>Polyporales</taxon>
        <taxon>Polyporaceae</taxon>
        <taxon>Polyporus</taxon>
    </lineage>
</organism>
<feature type="non-terminal residue" evidence="2">
    <location>
        <position position="1"/>
    </location>
</feature>
<evidence type="ECO:0000313" key="2">
    <source>
        <dbReference type="EMBL" id="TFK79899.1"/>
    </source>
</evidence>
<gene>
    <name evidence="2" type="ORF">K466DRAFT_504815</name>
</gene>
<sequence length="873" mass="99524">SAGHRVYQDKRTWAHRMRNLDKNWEPLLPKLLDSYLKFREGGAAPPPDADEMEAQESISILDLYTLDTATTFAIRNGQRKAEALMEAGYIANAPLYPSLAISIKTLELFRTMRLFKASFSTEAFTKLVCHHYFIPYRRQYRNAIADAFDVYLSILQNVEKLVMKELSRDSADWRAINGCPACACELEDEEPPTHTRIVCMDGNNSLKRLAPSERRKAGDARTFDSDYILPRDWVNQFANEVKGRQVLNKPAVPTDSEAEASDDETPAGAEGDPTDGAGSGPSPCATNWKAASADDTKRMWGMFDETSIFACACRHGIILWIVDMVRSGELAKYGLAVIAKLLRTIRGKMLVGYDIGCAFEETVKNSSLGPEFIASASRFCVNAFHGYSHSYTCQVQHHPNAVPGIGIEDLETMERIFSGSNELAPVTRYASPYRRHALIDMYFRQWDYEKYSNIASMLYGNYRQALEIIEKEPVLNASLAELQISADDLKRFYVEEKQYFVTLRDEDPANIHAIAYVEALQRFQKAQEEYNEVGKRFAKSGPRAPPPGAAREVEVRFLAPVTGPTHYESDRSATARLETRLRQLRDRVDRLESDVCAIEANLAIEERWRPEDFLYKETVKYMVSRRYQRALGKLQRLVIQRLFELHKLNIAKTGYKVCTYLAKSLQRRCKAIRNAVTEYNTAAAALDPPRPAIDWSEVSHYSFVEEFALLQDTRNDIREKQWSHPQVREYMRLARRIKHAHEEIGNANRELRRLHTWIRDEELLFQSELRRLRDEKNILYPAILDYCRRRHAANARNMAYIEATHELPGFSGIRTPGRRVGAIPTSESAPSEEHAAQDEHVPPDVPDVADLAVDEDADGEVTMILHYLADLTT</sequence>
<dbReference type="Pfam" id="PF18758">
    <property type="entry name" value="KDZ"/>
    <property type="match status" value="1"/>
</dbReference>
<dbReference type="STRING" id="1314778.A0A5C3NT09"/>
<dbReference type="InterPro" id="IPR040521">
    <property type="entry name" value="KDZ"/>
</dbReference>
<feature type="compositionally biased region" description="Acidic residues" evidence="1">
    <location>
        <begin position="256"/>
        <end position="265"/>
    </location>
</feature>
<feature type="region of interest" description="Disordered" evidence="1">
    <location>
        <begin position="813"/>
        <end position="844"/>
    </location>
</feature>
<dbReference type="InParanoid" id="A0A5C3NT09"/>
<dbReference type="EMBL" id="ML211900">
    <property type="protein sequence ID" value="TFK79899.1"/>
    <property type="molecule type" value="Genomic_DNA"/>
</dbReference>